<keyword evidence="4 6" id="KW-0131">Cell cycle</keyword>
<proteinExistence type="inferred from homology"/>
<dbReference type="SUPFAM" id="SSF52490">
    <property type="entry name" value="Tubulin nucleotide-binding domain-like"/>
    <property type="match status" value="1"/>
</dbReference>
<dbReference type="PRINTS" id="PR00423">
    <property type="entry name" value="CELLDVISFTSZ"/>
</dbReference>
<reference evidence="9" key="2">
    <citation type="journal article" date="2021" name="PeerJ">
        <title>Extensive microbial diversity within the chicken gut microbiome revealed by metagenomics and culture.</title>
        <authorList>
            <person name="Gilroy R."/>
            <person name="Ravi A."/>
            <person name="Getino M."/>
            <person name="Pursley I."/>
            <person name="Horton D.L."/>
            <person name="Alikhan N.F."/>
            <person name="Baker D."/>
            <person name="Gharbi K."/>
            <person name="Hall N."/>
            <person name="Watson M."/>
            <person name="Adriaenssens E.M."/>
            <person name="Foster-Nyarko E."/>
            <person name="Jarju S."/>
            <person name="Secka A."/>
            <person name="Antonio M."/>
            <person name="Oren A."/>
            <person name="Chaudhuri R.R."/>
            <person name="La Ragione R."/>
            <person name="Hildebrand F."/>
            <person name="Pallen M.J."/>
        </authorList>
    </citation>
    <scope>NUCLEOTIDE SEQUENCE</scope>
    <source>
        <strain evidence="9">G3-8215</strain>
    </source>
</reference>
<feature type="binding site" evidence="4">
    <location>
        <position position="147"/>
    </location>
    <ligand>
        <name>GTP</name>
        <dbReference type="ChEBI" id="CHEBI:37565"/>
    </ligand>
</feature>
<dbReference type="PANTHER" id="PTHR30314">
    <property type="entry name" value="CELL DIVISION PROTEIN FTSZ-RELATED"/>
    <property type="match status" value="1"/>
</dbReference>
<dbReference type="GO" id="GO:0005737">
    <property type="term" value="C:cytoplasm"/>
    <property type="evidence" value="ECO:0007669"/>
    <property type="project" value="UniProtKB-SubCell"/>
</dbReference>
<dbReference type="PANTHER" id="PTHR30314:SF3">
    <property type="entry name" value="MITOCHONDRIAL DIVISION PROTEIN FSZA"/>
    <property type="match status" value="1"/>
</dbReference>
<evidence type="ECO:0000256" key="4">
    <source>
        <dbReference type="HAMAP-Rule" id="MF_00909"/>
    </source>
</evidence>
<dbReference type="GO" id="GO:0032153">
    <property type="term" value="C:cell division site"/>
    <property type="evidence" value="ECO:0007669"/>
    <property type="project" value="UniProtKB-UniRule"/>
</dbReference>
<feature type="binding site" evidence="4">
    <location>
        <begin position="28"/>
        <end position="32"/>
    </location>
    <ligand>
        <name>GTP</name>
        <dbReference type="ChEBI" id="CHEBI:37565"/>
    </ligand>
</feature>
<organism evidence="9 10">
    <name type="scientific">Candidatus Cryptobacteroides avicola</name>
    <dbReference type="NCBI Taxonomy" id="2840757"/>
    <lineage>
        <taxon>Bacteria</taxon>
        <taxon>Pseudomonadati</taxon>
        <taxon>Bacteroidota</taxon>
        <taxon>Bacteroidia</taxon>
        <taxon>Bacteroidales</taxon>
        <taxon>Candidatus Cryptobacteroides</taxon>
    </lineage>
</organism>
<comment type="caution">
    <text evidence="9">The sequence shown here is derived from an EMBL/GenBank/DDBJ whole genome shotgun (WGS) entry which is preliminary data.</text>
</comment>
<keyword evidence="3 4" id="KW-0342">GTP-binding</keyword>
<dbReference type="EMBL" id="JADILV010000036">
    <property type="protein sequence ID" value="MBO8483519.1"/>
    <property type="molecule type" value="Genomic_DNA"/>
</dbReference>
<comment type="function">
    <text evidence="4 6">Essential cell division protein that forms a contractile ring structure (Z ring) at the future cell division site. The regulation of the ring assembly controls the timing and the location of cell division. One of the functions of the FtsZ ring is to recruit other cell division proteins to the septum to produce a new cell wall between the dividing cells. Binds GTP and shows GTPase activity.</text>
</comment>
<protein>
    <recommendedName>
        <fullName evidence="4 5">Cell division protein FtsZ</fullName>
    </recommendedName>
</protein>
<dbReference type="InterPro" id="IPR045061">
    <property type="entry name" value="FtsZ/CetZ"/>
</dbReference>
<dbReference type="NCBIfam" id="TIGR00065">
    <property type="entry name" value="ftsZ"/>
    <property type="match status" value="1"/>
</dbReference>
<dbReference type="InterPro" id="IPR024757">
    <property type="entry name" value="FtsZ_C"/>
</dbReference>
<accession>A0A940II77</accession>
<evidence type="ECO:0000256" key="3">
    <source>
        <dbReference type="ARBA" id="ARBA00023134"/>
    </source>
</evidence>
<dbReference type="InterPro" id="IPR036525">
    <property type="entry name" value="Tubulin/FtsZ_GTPase_sf"/>
</dbReference>
<evidence type="ECO:0000313" key="9">
    <source>
        <dbReference type="EMBL" id="MBO8483519.1"/>
    </source>
</evidence>
<keyword evidence="4" id="KW-0963">Cytoplasm</keyword>
<dbReference type="InterPro" id="IPR000158">
    <property type="entry name" value="Cell_div_FtsZ"/>
</dbReference>
<dbReference type="SUPFAM" id="SSF55307">
    <property type="entry name" value="Tubulin C-terminal domain-like"/>
    <property type="match status" value="1"/>
</dbReference>
<dbReference type="Pfam" id="PF12327">
    <property type="entry name" value="FtsZ_C"/>
    <property type="match status" value="1"/>
</dbReference>
<keyword evidence="4 6" id="KW-0717">Septation</keyword>
<dbReference type="GO" id="GO:0051258">
    <property type="term" value="P:protein polymerization"/>
    <property type="evidence" value="ECO:0007669"/>
    <property type="project" value="UniProtKB-UniRule"/>
</dbReference>
<comment type="similarity">
    <text evidence="1 4 6">Belongs to the FtsZ family.</text>
</comment>
<dbReference type="Gene3D" id="3.40.50.1440">
    <property type="entry name" value="Tubulin/FtsZ, GTPase domain"/>
    <property type="match status" value="1"/>
</dbReference>
<feature type="binding site" evidence="4">
    <location>
        <position position="190"/>
    </location>
    <ligand>
        <name>GTP</name>
        <dbReference type="ChEBI" id="CHEBI:37565"/>
    </ligand>
</feature>
<dbReference type="InterPro" id="IPR020805">
    <property type="entry name" value="Cell_div_FtsZ_CS"/>
</dbReference>
<reference evidence="9" key="1">
    <citation type="submission" date="2020-10" db="EMBL/GenBank/DDBJ databases">
        <authorList>
            <person name="Gilroy R."/>
        </authorList>
    </citation>
    <scope>NUCLEOTIDE SEQUENCE</scope>
    <source>
        <strain evidence="9">G3-8215</strain>
    </source>
</reference>
<dbReference type="GO" id="GO:0000917">
    <property type="term" value="P:division septum assembly"/>
    <property type="evidence" value="ECO:0007669"/>
    <property type="project" value="UniProtKB-KW"/>
</dbReference>
<comment type="subcellular location">
    <subcellularLocation>
        <location evidence="4">Cytoplasm</location>
    </subcellularLocation>
    <text evidence="4">Assembles at midcell at the inner surface of the cytoplasmic membrane.</text>
</comment>
<dbReference type="GO" id="GO:0043093">
    <property type="term" value="P:FtsZ-dependent cytokinesis"/>
    <property type="evidence" value="ECO:0007669"/>
    <property type="project" value="UniProtKB-UniRule"/>
</dbReference>
<evidence type="ECO:0000313" key="10">
    <source>
        <dbReference type="Proteomes" id="UP000725002"/>
    </source>
</evidence>
<dbReference type="SMART" id="SM00864">
    <property type="entry name" value="Tubulin"/>
    <property type="match status" value="1"/>
</dbReference>
<dbReference type="InterPro" id="IPR003008">
    <property type="entry name" value="Tubulin_FtsZ_GTPase"/>
</dbReference>
<evidence type="ECO:0000256" key="6">
    <source>
        <dbReference type="RuleBase" id="RU000631"/>
    </source>
</evidence>
<dbReference type="Proteomes" id="UP000725002">
    <property type="component" value="Unassembled WGS sequence"/>
</dbReference>
<dbReference type="AlphaFoldDB" id="A0A940II77"/>
<feature type="binding site" evidence="4">
    <location>
        <position position="143"/>
    </location>
    <ligand>
        <name>GTP</name>
        <dbReference type="ChEBI" id="CHEBI:37565"/>
    </ligand>
</feature>
<dbReference type="HAMAP" id="MF_00909">
    <property type="entry name" value="FtsZ"/>
    <property type="match status" value="1"/>
</dbReference>
<dbReference type="GO" id="GO:0005525">
    <property type="term" value="F:GTP binding"/>
    <property type="evidence" value="ECO:0007669"/>
    <property type="project" value="UniProtKB-UniRule"/>
</dbReference>
<dbReference type="GO" id="GO:0003924">
    <property type="term" value="F:GTPase activity"/>
    <property type="evidence" value="ECO:0007669"/>
    <property type="project" value="UniProtKB-UniRule"/>
</dbReference>
<name>A0A940II77_9BACT</name>
<gene>
    <name evidence="4 9" type="primary">ftsZ</name>
    <name evidence="9" type="ORF">IAB75_05340</name>
</gene>
<feature type="domain" description="Tubulin/FtsZ 2-layer sandwich" evidence="8">
    <location>
        <begin position="210"/>
        <end position="333"/>
    </location>
</feature>
<feature type="domain" description="Tubulin/FtsZ GTPase" evidence="7">
    <location>
        <begin position="20"/>
        <end position="208"/>
    </location>
</feature>
<dbReference type="CDD" id="cd02201">
    <property type="entry name" value="FtsZ_type1"/>
    <property type="match status" value="1"/>
</dbReference>
<evidence type="ECO:0000256" key="2">
    <source>
        <dbReference type="ARBA" id="ARBA00022741"/>
    </source>
</evidence>
<dbReference type="InterPro" id="IPR008280">
    <property type="entry name" value="Tub_FtsZ_C"/>
</dbReference>
<keyword evidence="4 6" id="KW-0132">Cell division</keyword>
<keyword evidence="2 4" id="KW-0547">Nucleotide-binding</keyword>
<evidence type="ECO:0000256" key="5">
    <source>
        <dbReference type="NCBIfam" id="TIGR00065"/>
    </source>
</evidence>
<dbReference type="Pfam" id="PF00091">
    <property type="entry name" value="Tubulin"/>
    <property type="match status" value="1"/>
</dbReference>
<evidence type="ECO:0000256" key="1">
    <source>
        <dbReference type="ARBA" id="ARBA00009690"/>
    </source>
</evidence>
<dbReference type="FunFam" id="3.40.50.1440:FF:000001">
    <property type="entry name" value="Cell division protein FtsZ"/>
    <property type="match status" value="1"/>
</dbReference>
<evidence type="ECO:0000259" key="8">
    <source>
        <dbReference type="SMART" id="SM00865"/>
    </source>
</evidence>
<dbReference type="InterPro" id="IPR018316">
    <property type="entry name" value="Tubulin/FtsZ_2-layer-sand-dom"/>
</dbReference>
<dbReference type="SMART" id="SM00865">
    <property type="entry name" value="Tubulin_C"/>
    <property type="match status" value="1"/>
</dbReference>
<comment type="subunit">
    <text evidence="4">Homodimer. Polymerizes to form a dynamic ring structure in a strictly GTP-dependent manner. Interacts directly with several other division proteins.</text>
</comment>
<dbReference type="PROSITE" id="PS01135">
    <property type="entry name" value="FTSZ_2"/>
    <property type="match status" value="1"/>
</dbReference>
<evidence type="ECO:0000259" key="7">
    <source>
        <dbReference type="SMART" id="SM00864"/>
    </source>
</evidence>
<sequence>MDEILDDMIVPTDWTAENSIIKVIGVGGGGCNAVNYMYNQKVQGCCFIVCNTDAQALGRCDVPIKIQLGTGLGAGCDPTKGRNAAIESEEKIARILDSNTKMVFITAGMGGGTGTGASPVIASMAKAKGILTVGVVTIPFKNEGADRYAMAMDGINELEKNVDSLLLINNEKLYDYFGEMLSHEAFPKADEILSTAVRGITEIISKPGYINVDFADIKTMMRNGGISLMGCGVGTGDTRIEDAVKNALESPLLNDYNLKTAKNFIVNITGGKNKDGLYVNDIKKINEMIAEYTGNANNFKTGLVWEEDPQWGDKVSITVIATGFKKDIPSMINPGNIIMIDSDFKYDRSQSAAVLEFGLYEETDSPTKIGYNNSDNIRKFNFEEGQRPVLDVEPGQSLGELEQTPSIRRITKRNNSNINKVY</sequence>
<feature type="binding site" evidence="4">
    <location>
        <begin position="112"/>
        <end position="114"/>
    </location>
    <ligand>
        <name>GTP</name>
        <dbReference type="ChEBI" id="CHEBI:37565"/>
    </ligand>
</feature>